<accession>A0ABU3VXE5</accession>
<keyword evidence="3" id="KW-1185">Reference proteome</keyword>
<reference evidence="2 3" key="1">
    <citation type="submission" date="2023-10" db="EMBL/GenBank/DDBJ databases">
        <title>Characteristics and mechanism of a salt-tolerant marine origin heterotrophic nitrifying- aerobic denitrifying bacteria Marinobacter xestospongiae HN1.</title>
        <authorList>
            <person name="Qi R."/>
        </authorList>
    </citation>
    <scope>NUCLEOTIDE SEQUENCE [LARGE SCALE GENOMIC DNA]</scope>
    <source>
        <strain evidence="2 3">HN1</strain>
    </source>
</reference>
<dbReference type="EMBL" id="JAWIIJ010000005">
    <property type="protein sequence ID" value="MDV2078924.1"/>
    <property type="molecule type" value="Genomic_DNA"/>
</dbReference>
<evidence type="ECO:0000313" key="3">
    <source>
        <dbReference type="Proteomes" id="UP001269819"/>
    </source>
</evidence>
<dbReference type="InterPro" id="IPR009211">
    <property type="entry name" value="TagJ"/>
</dbReference>
<dbReference type="Gene3D" id="1.25.40.10">
    <property type="entry name" value="Tetratricopeptide repeat domain"/>
    <property type="match status" value="1"/>
</dbReference>
<feature type="coiled-coil region" evidence="1">
    <location>
        <begin position="109"/>
        <end position="136"/>
    </location>
</feature>
<evidence type="ECO:0000313" key="2">
    <source>
        <dbReference type="EMBL" id="MDV2078924.1"/>
    </source>
</evidence>
<dbReference type="InterPro" id="IPR011990">
    <property type="entry name" value="TPR-like_helical_dom_sf"/>
</dbReference>
<gene>
    <name evidence="2" type="ORF">RYS15_09510</name>
</gene>
<keyword evidence="1" id="KW-0175">Coiled coil</keyword>
<name>A0ABU3VXE5_9GAMM</name>
<dbReference type="Proteomes" id="UP001269819">
    <property type="component" value="Unassembled WGS sequence"/>
</dbReference>
<protein>
    <submittedName>
        <fullName evidence="2">Type VI secretion system accessory protein TagJ</fullName>
    </submittedName>
</protein>
<dbReference type="Pfam" id="PF14559">
    <property type="entry name" value="TPR_19"/>
    <property type="match status" value="1"/>
</dbReference>
<dbReference type="RefSeq" id="WP_316973584.1">
    <property type="nucleotide sequence ID" value="NZ_JAWIIJ010000005.1"/>
</dbReference>
<proteinExistence type="predicted"/>
<comment type="caution">
    <text evidence="2">The sequence shown here is derived from an EMBL/GenBank/DDBJ whole genome shotgun (WGS) entry which is preliminary data.</text>
</comment>
<dbReference type="SUPFAM" id="SSF144059">
    <property type="entry name" value="ImpE-like"/>
    <property type="match status" value="1"/>
</dbReference>
<evidence type="ECO:0000256" key="1">
    <source>
        <dbReference type="SAM" id="Coils"/>
    </source>
</evidence>
<organism evidence="2 3">
    <name type="scientific">Marinobacter xestospongiae</name>
    <dbReference type="NCBI Taxonomy" id="994319"/>
    <lineage>
        <taxon>Bacteria</taxon>
        <taxon>Pseudomonadati</taxon>
        <taxon>Pseudomonadota</taxon>
        <taxon>Gammaproteobacteria</taxon>
        <taxon>Pseudomonadales</taxon>
        <taxon>Marinobacteraceae</taxon>
        <taxon>Marinobacter</taxon>
    </lineage>
</organism>
<dbReference type="Pfam" id="PF07024">
    <property type="entry name" value="ImpE"/>
    <property type="match status" value="1"/>
</dbReference>
<sequence length="265" mass="29128">MDAIKQHLASGQLQQAVEEATQMIKAQPGAADLRASLIELLCVAGQLERADEMLGSLARHHPDWLAGAANLRQLIRAQQSRLAFREGKLAEEVVATEGADLEALLALRLALSQDDVAAAEQEAAKLEQTRTAATFRFGDAEGDTRDCDDALCGFIEALGADGHFYLWRWSEIEAIDFHPPTSPVELIWRRADVELVSGKQGEVFIPLTYVDSQSDEERLGRVTDWQERSEGLITGIGLKLFLVGDDAISLESLKRVERVELAHAD</sequence>